<reference evidence="2" key="1">
    <citation type="submission" date="2018-02" db="EMBL/GenBank/DDBJ databases">
        <authorList>
            <person name="Hausmann B."/>
        </authorList>
    </citation>
    <scope>NUCLEOTIDE SEQUENCE [LARGE SCALE GENOMIC DNA]</scope>
    <source>
        <strain evidence="2">Peat soil MAG SbF1</strain>
    </source>
</reference>
<accession>A0A2U3LWT6</accession>
<dbReference type="Proteomes" id="UP000238916">
    <property type="component" value="Unassembled WGS sequence"/>
</dbReference>
<dbReference type="EMBL" id="OMOF01000900">
    <property type="protein sequence ID" value="SPF56390.1"/>
    <property type="molecule type" value="Genomic_DNA"/>
</dbReference>
<gene>
    <name evidence="1" type="ORF">SBF1_9090002</name>
</gene>
<proteinExistence type="predicted"/>
<dbReference type="AlphaFoldDB" id="A0A2U3LWT6"/>
<name>A0A2U3LWT6_9FIRM</name>
<sequence>MIHILYDRKPMLPERHKGKLMDNLIGNNLMQRSKKHFSMNRKLPRIPINRRFIAYVGDDFHFVWVLDFNYRYVTLQTTKNHHQLNLLFDAENRVFLDCRLVKTLDEKSRKGSIYLYEIINFEDALECPLSWTRTKSNKFLRKKPRNSYPVKLTG</sequence>
<organism evidence="1 2">
    <name type="scientific">Candidatus Desulfosporosinus infrequens</name>
    <dbReference type="NCBI Taxonomy" id="2043169"/>
    <lineage>
        <taxon>Bacteria</taxon>
        <taxon>Bacillati</taxon>
        <taxon>Bacillota</taxon>
        <taxon>Clostridia</taxon>
        <taxon>Eubacteriales</taxon>
        <taxon>Desulfitobacteriaceae</taxon>
        <taxon>Desulfosporosinus</taxon>
    </lineage>
</organism>
<evidence type="ECO:0000313" key="2">
    <source>
        <dbReference type="Proteomes" id="UP000238916"/>
    </source>
</evidence>
<evidence type="ECO:0000313" key="1">
    <source>
        <dbReference type="EMBL" id="SPF56390.1"/>
    </source>
</evidence>
<protein>
    <submittedName>
        <fullName evidence="1">Uncharacterized protein</fullName>
    </submittedName>
</protein>